<evidence type="ECO:0000256" key="2">
    <source>
        <dbReference type="SAM" id="Phobius"/>
    </source>
</evidence>
<feature type="compositionally biased region" description="Low complexity" evidence="1">
    <location>
        <begin position="450"/>
        <end position="480"/>
    </location>
</feature>
<evidence type="ECO:0000313" key="5">
    <source>
        <dbReference type="Proteomes" id="UP001447188"/>
    </source>
</evidence>
<dbReference type="EMBL" id="JBBBZM010000005">
    <property type="protein sequence ID" value="KAL0640233.1"/>
    <property type="molecule type" value="Genomic_DNA"/>
</dbReference>
<feature type="signal peptide" evidence="3">
    <location>
        <begin position="1"/>
        <end position="28"/>
    </location>
</feature>
<reference evidence="4 5" key="1">
    <citation type="submission" date="2024-02" db="EMBL/GenBank/DDBJ databases">
        <title>Discinaceae phylogenomics.</title>
        <authorList>
            <person name="Dirks A.C."/>
            <person name="James T.Y."/>
        </authorList>
    </citation>
    <scope>NUCLEOTIDE SEQUENCE [LARGE SCALE GENOMIC DNA]</scope>
    <source>
        <strain evidence="4 5">ACD0624</strain>
    </source>
</reference>
<feature type="transmembrane region" description="Helical" evidence="2">
    <location>
        <begin position="350"/>
        <end position="374"/>
    </location>
</feature>
<evidence type="ECO:0000256" key="1">
    <source>
        <dbReference type="SAM" id="MobiDB-lite"/>
    </source>
</evidence>
<sequence length="513" mass="54887">MAYLDLSRSNLLSFFLLLSFVLFSPINSLVVPPSVFSSSAKLPASAPQGVYSRRQDLSEGLLAGSSFSAHSFTSPTKDSSGPVKFSNFTLSDSGTSSVRVAVDTNVQGLFVNTSGENSDPGANGTVDLPTGAQVRTLDDLKYDSSTIITTAPDPLKTTPNSTIPISLSPTTVSRTLTPTVYADSTSLYLFVVPSVPKVNFSQPAPSKPTPNTKIDTRWAMSTERHISIPKWRFRPRPTITGVTIHPTSIPEHLISTFFGDLGWARTKGYVIPIDSNGVSGWRKAVATEEPTSPREPPEPNHVSGPMAGPSFPSRLQAPPMNSPMPHNTILPTSGSNMTYHDSFKIATVQAFAQLGVVLLAVLVAMVGAATFVCFSSIMRWPMKVVHALGSGDIDMLKAAFVPARFRKWKRGRMPNKERTHEFDGFATDLGVGRRYLRGTAEAVIFDGVESSSSNSTYTSSEGFSSEESTTSVSTSTSVGTAHDMDIPPTVATINTGSQSKAEGGRLRIVNPGS</sequence>
<feature type="chain" id="PRO_5046853740" description="Transmembrane protein" evidence="3">
    <location>
        <begin position="29"/>
        <end position="513"/>
    </location>
</feature>
<comment type="caution">
    <text evidence="4">The sequence shown here is derived from an EMBL/GenBank/DDBJ whole genome shotgun (WGS) entry which is preliminary data.</text>
</comment>
<dbReference type="Proteomes" id="UP001447188">
    <property type="component" value="Unassembled WGS sequence"/>
</dbReference>
<evidence type="ECO:0008006" key="6">
    <source>
        <dbReference type="Google" id="ProtNLM"/>
    </source>
</evidence>
<gene>
    <name evidence="4" type="ORF">Q9L58_000791</name>
</gene>
<keyword evidence="2" id="KW-0472">Membrane</keyword>
<organism evidence="4 5">
    <name type="scientific">Discina gigas</name>
    <dbReference type="NCBI Taxonomy" id="1032678"/>
    <lineage>
        <taxon>Eukaryota</taxon>
        <taxon>Fungi</taxon>
        <taxon>Dikarya</taxon>
        <taxon>Ascomycota</taxon>
        <taxon>Pezizomycotina</taxon>
        <taxon>Pezizomycetes</taxon>
        <taxon>Pezizales</taxon>
        <taxon>Discinaceae</taxon>
        <taxon>Discina</taxon>
    </lineage>
</organism>
<accession>A0ABR3GWH7</accession>
<name>A0ABR3GWH7_9PEZI</name>
<feature type="region of interest" description="Disordered" evidence="1">
    <location>
        <begin position="283"/>
        <end position="323"/>
    </location>
</feature>
<keyword evidence="2" id="KW-0812">Transmembrane</keyword>
<feature type="region of interest" description="Disordered" evidence="1">
    <location>
        <begin position="450"/>
        <end position="513"/>
    </location>
</feature>
<protein>
    <recommendedName>
        <fullName evidence="6">Transmembrane protein</fullName>
    </recommendedName>
</protein>
<evidence type="ECO:0000256" key="3">
    <source>
        <dbReference type="SAM" id="SignalP"/>
    </source>
</evidence>
<evidence type="ECO:0000313" key="4">
    <source>
        <dbReference type="EMBL" id="KAL0640233.1"/>
    </source>
</evidence>
<keyword evidence="2" id="KW-1133">Transmembrane helix</keyword>
<keyword evidence="5" id="KW-1185">Reference proteome</keyword>
<proteinExistence type="predicted"/>
<keyword evidence="3" id="KW-0732">Signal</keyword>
<feature type="compositionally biased region" description="Polar residues" evidence="1">
    <location>
        <begin position="491"/>
        <end position="500"/>
    </location>
</feature>